<dbReference type="Gene3D" id="3.40.50.10810">
    <property type="entry name" value="Tandem AAA-ATPase domain"/>
    <property type="match status" value="1"/>
</dbReference>
<evidence type="ECO:0008006" key="2">
    <source>
        <dbReference type="Google" id="ProtNLM"/>
    </source>
</evidence>
<dbReference type="SUPFAM" id="SSF52540">
    <property type="entry name" value="P-loop containing nucleoside triphosphate hydrolases"/>
    <property type="match status" value="1"/>
</dbReference>
<dbReference type="EMBL" id="LAZR01010896">
    <property type="protein sequence ID" value="KKM64450.1"/>
    <property type="molecule type" value="Genomic_DNA"/>
</dbReference>
<sequence>MVSQIKLLKENCPFCGKELESKFAKCFNIYCQGRKFNKGNLVLYRLNKNLGLGRIIKLIEIPTSKSLDDEDTQLFTKYKVLFNNTIIKIIPPIDLVHFVFNVNEKVVSKHGTGIINSNDFVIKDGIISYELLKENGKKIQIYENEIYAKYILPIETLISEHKLDPPQNFLIKYWANLFYSYFTSYRIKCITNSRLTLMQHQINVTHRLTEEYFPRIILADEVGLGKTIEAGIYIKEMMARNLAERIIII</sequence>
<gene>
    <name evidence="1" type="ORF">LCGC14_1501270</name>
</gene>
<comment type="caution">
    <text evidence="1">The sequence shown here is derived from an EMBL/GenBank/DDBJ whole genome shotgun (WGS) entry which is preliminary data.</text>
</comment>
<dbReference type="InterPro" id="IPR038718">
    <property type="entry name" value="SNF2-like_sf"/>
</dbReference>
<reference evidence="1" key="1">
    <citation type="journal article" date="2015" name="Nature">
        <title>Complex archaea that bridge the gap between prokaryotes and eukaryotes.</title>
        <authorList>
            <person name="Spang A."/>
            <person name="Saw J.H."/>
            <person name="Jorgensen S.L."/>
            <person name="Zaremba-Niedzwiedzka K."/>
            <person name="Martijn J."/>
            <person name="Lind A.E."/>
            <person name="van Eijk R."/>
            <person name="Schleper C."/>
            <person name="Guy L."/>
            <person name="Ettema T.J."/>
        </authorList>
    </citation>
    <scope>NUCLEOTIDE SEQUENCE</scope>
</reference>
<dbReference type="InterPro" id="IPR027417">
    <property type="entry name" value="P-loop_NTPase"/>
</dbReference>
<accession>A0A0F9LJR3</accession>
<protein>
    <recommendedName>
        <fullName evidence="2">SNF2 N-terminal domain-containing protein</fullName>
    </recommendedName>
</protein>
<organism evidence="1">
    <name type="scientific">marine sediment metagenome</name>
    <dbReference type="NCBI Taxonomy" id="412755"/>
    <lineage>
        <taxon>unclassified sequences</taxon>
        <taxon>metagenomes</taxon>
        <taxon>ecological metagenomes</taxon>
    </lineage>
</organism>
<evidence type="ECO:0000313" key="1">
    <source>
        <dbReference type="EMBL" id="KKM64450.1"/>
    </source>
</evidence>
<dbReference type="AlphaFoldDB" id="A0A0F9LJR3"/>
<proteinExistence type="predicted"/>
<name>A0A0F9LJR3_9ZZZZ</name>